<gene>
    <name evidence="1" type="ORF">A245_22944</name>
</gene>
<sequence length="269" mass="29683">MRHHNVWARAVFVHAHGTGRLVGPHQAWLHVAQRLALGIGRQLAGQTDTDGDVAGHQHLGNIQVIDVLDHNHHPRRFLADGLEHGWQQAEFDVIAQADAEGHLADRRLEIGGQAQRRGHGVQRRREVLENFMGAGGGLHAMANPDEQRVIEQVAQAVQGGADRGLAEEQLFRCAGHVTFLHQGLKDDHQIDVGLAQLISIHCYSLASGPAAPDRRLSLGKRCRKRPAFCLLRTLTKRLLTVRQQEKGESVVGNRVYLQVCRQRSGGSSI</sequence>
<reference evidence="1 2" key="1">
    <citation type="journal article" date="2013" name="PLoS Pathog.">
        <title>Genomic analysis of the Kiwifruit pathogen Pseudomonas syringae pv. actinidiae provides insight into the origins of an emergent plant disease.</title>
        <authorList>
            <person name="McCann H.C."/>
            <person name="Rikkerink E.H."/>
            <person name="Bertels F."/>
            <person name="Fiers M."/>
            <person name="Lu A."/>
            <person name="Rees-George J."/>
            <person name="Andersen M.T."/>
            <person name="Gleave A.P."/>
            <person name="Haubold B."/>
            <person name="Wohlers M.W."/>
            <person name="Guttman D.S."/>
            <person name="Wang P.W."/>
            <person name="Straub C."/>
            <person name="Vanneste J.L."/>
            <person name="Rainey P.B."/>
            <person name="Templeton M.D."/>
        </authorList>
    </citation>
    <scope>NUCLEOTIDE SEQUENCE [LARGE SCALE GENOMIC DNA]</scope>
    <source>
        <strain evidence="1 2">ICMP 19096</strain>
    </source>
</reference>
<protein>
    <submittedName>
        <fullName evidence="1">Uncharacterized protein</fullName>
    </submittedName>
</protein>
<evidence type="ECO:0000313" key="2">
    <source>
        <dbReference type="Proteomes" id="UP000018849"/>
    </source>
</evidence>
<evidence type="ECO:0000313" key="1">
    <source>
        <dbReference type="EMBL" id="EPN55670.1"/>
    </source>
</evidence>
<proteinExistence type="predicted"/>
<dbReference type="EMBL" id="AOKF01001973">
    <property type="protein sequence ID" value="EPN55670.1"/>
    <property type="molecule type" value="Genomic_DNA"/>
</dbReference>
<dbReference type="AlphaFoldDB" id="A0A656JV17"/>
<comment type="caution">
    <text evidence="1">The sequence shown here is derived from an EMBL/GenBank/DDBJ whole genome shotgun (WGS) entry which is preliminary data.</text>
</comment>
<organism evidence="1 2">
    <name type="scientific">Pseudomonas syringae pv. actinidiae ICMP 19096</name>
    <dbReference type="NCBI Taxonomy" id="1194405"/>
    <lineage>
        <taxon>Bacteria</taxon>
        <taxon>Pseudomonadati</taxon>
        <taxon>Pseudomonadota</taxon>
        <taxon>Gammaproteobacteria</taxon>
        <taxon>Pseudomonadales</taxon>
        <taxon>Pseudomonadaceae</taxon>
        <taxon>Pseudomonas</taxon>
        <taxon>Pseudomonas syringae</taxon>
    </lineage>
</organism>
<name>A0A656JV17_PSESF</name>
<dbReference type="Proteomes" id="UP000018849">
    <property type="component" value="Unassembled WGS sequence"/>
</dbReference>
<accession>A0A656JV17</accession>